<dbReference type="EC" id="1.2.1.12" evidence="3"/>
<dbReference type="Gene3D" id="3.30.360.10">
    <property type="entry name" value="Dihydrodipicolinate Reductase, domain 2"/>
    <property type="match status" value="2"/>
</dbReference>
<dbReference type="PANTHER" id="PTHR10836">
    <property type="entry name" value="GLYCERALDEHYDE 3-PHOSPHATE DEHYDROGENASE"/>
    <property type="match status" value="1"/>
</dbReference>
<reference evidence="9 10" key="1">
    <citation type="journal article" date="2022" name="Nat. Genet.">
        <title>Improved pea reference genome and pan-genome highlight genomic features and evolutionary characteristics.</title>
        <authorList>
            <person name="Yang T."/>
            <person name="Liu R."/>
            <person name="Luo Y."/>
            <person name="Hu S."/>
            <person name="Wang D."/>
            <person name="Wang C."/>
            <person name="Pandey M.K."/>
            <person name="Ge S."/>
            <person name="Xu Q."/>
            <person name="Li N."/>
            <person name="Li G."/>
            <person name="Huang Y."/>
            <person name="Saxena R.K."/>
            <person name="Ji Y."/>
            <person name="Li M."/>
            <person name="Yan X."/>
            <person name="He Y."/>
            <person name="Liu Y."/>
            <person name="Wang X."/>
            <person name="Xiang C."/>
            <person name="Varshney R.K."/>
            <person name="Ding H."/>
            <person name="Gao S."/>
            <person name="Zong X."/>
        </authorList>
    </citation>
    <scope>NUCLEOTIDE SEQUENCE [LARGE SCALE GENOMIC DNA]</scope>
    <source>
        <strain evidence="9 10">cv. Zhongwan 6</strain>
    </source>
</reference>
<organism evidence="9 10">
    <name type="scientific">Pisum sativum</name>
    <name type="common">Garden pea</name>
    <name type="synonym">Lathyrus oleraceus</name>
    <dbReference type="NCBI Taxonomy" id="3888"/>
    <lineage>
        <taxon>Eukaryota</taxon>
        <taxon>Viridiplantae</taxon>
        <taxon>Streptophyta</taxon>
        <taxon>Embryophyta</taxon>
        <taxon>Tracheophyta</taxon>
        <taxon>Spermatophyta</taxon>
        <taxon>Magnoliopsida</taxon>
        <taxon>eudicotyledons</taxon>
        <taxon>Gunneridae</taxon>
        <taxon>Pentapetalae</taxon>
        <taxon>rosids</taxon>
        <taxon>fabids</taxon>
        <taxon>Fabales</taxon>
        <taxon>Fabaceae</taxon>
        <taxon>Papilionoideae</taxon>
        <taxon>50 kb inversion clade</taxon>
        <taxon>NPAAA clade</taxon>
        <taxon>Hologalegina</taxon>
        <taxon>IRL clade</taxon>
        <taxon>Fabeae</taxon>
        <taxon>Lathyrus</taxon>
    </lineage>
</organism>
<comment type="similarity">
    <text evidence="2">Belongs to the glyceraldehyde-3-phosphate dehydrogenase family.</text>
</comment>
<comment type="pathway">
    <text evidence="1">Carbohydrate degradation; glycolysis; pyruvate from D-glyceraldehyde 3-phosphate: step 1/5.</text>
</comment>
<feature type="domain" description="Glyceraldehyde 3-phosphate dehydrogenase catalytic" evidence="7">
    <location>
        <begin position="113"/>
        <end position="164"/>
    </location>
</feature>
<accession>A0A9D4Y1S1</accession>
<evidence type="ECO:0000259" key="8">
    <source>
        <dbReference type="Pfam" id="PF16124"/>
    </source>
</evidence>
<dbReference type="PANTHER" id="PTHR10836:SF112">
    <property type="entry name" value="GLYCERALDEHYDE-3-PHOSPHATE DEHYDROGENASE GAPC1, CYTOSOLIC-RELATED"/>
    <property type="match status" value="1"/>
</dbReference>
<evidence type="ECO:0000259" key="7">
    <source>
        <dbReference type="Pfam" id="PF02800"/>
    </source>
</evidence>
<proteinExistence type="inferred from homology"/>
<dbReference type="GO" id="GO:0005829">
    <property type="term" value="C:cytosol"/>
    <property type="evidence" value="ECO:0007669"/>
    <property type="project" value="TreeGrafter"/>
</dbReference>
<feature type="domain" description="ATP-dependent DNA helicase RecQ zinc-binding" evidence="8">
    <location>
        <begin position="4"/>
        <end position="44"/>
    </location>
</feature>
<protein>
    <recommendedName>
        <fullName evidence="3">glyceraldehyde-3-phosphate dehydrogenase (phosphorylating)</fullName>
        <ecNumber evidence="3">1.2.1.12</ecNumber>
    </recommendedName>
</protein>
<evidence type="ECO:0000313" key="9">
    <source>
        <dbReference type="EMBL" id="KAI5431222.1"/>
    </source>
</evidence>
<name>A0A9D4Y1S1_PEA</name>
<dbReference type="Pfam" id="PF02800">
    <property type="entry name" value="Gp_dh_C"/>
    <property type="match status" value="1"/>
</dbReference>
<comment type="caution">
    <text evidence="9">The sequence shown here is derived from an EMBL/GenBank/DDBJ whole genome shotgun (WGS) entry which is preliminary data.</text>
</comment>
<dbReference type="Pfam" id="PF16124">
    <property type="entry name" value="RecQ_Zn_bind"/>
    <property type="match status" value="1"/>
</dbReference>
<dbReference type="InterPro" id="IPR020831">
    <property type="entry name" value="GlycerAld/Erythrose_P_DH"/>
</dbReference>
<dbReference type="InterPro" id="IPR032284">
    <property type="entry name" value="RecQ_Zn-bd"/>
</dbReference>
<dbReference type="InterPro" id="IPR027417">
    <property type="entry name" value="P-loop_NTPase"/>
</dbReference>
<dbReference type="GO" id="GO:0006096">
    <property type="term" value="P:glycolytic process"/>
    <property type="evidence" value="ECO:0007669"/>
    <property type="project" value="UniProtKB-KW"/>
</dbReference>
<evidence type="ECO:0000256" key="6">
    <source>
        <dbReference type="ARBA" id="ARBA00023152"/>
    </source>
</evidence>
<dbReference type="Gramene" id="Psat3g173400.1">
    <property type="protein sequence ID" value="Psat3g173400.1.cds"/>
    <property type="gene ID" value="Psat3g173400"/>
</dbReference>
<dbReference type="Gramene" id="Psat03G0540200-T1">
    <property type="protein sequence ID" value="KAI5431222.1"/>
    <property type="gene ID" value="KIW84_035402"/>
</dbReference>
<keyword evidence="5" id="KW-0520">NAD</keyword>
<dbReference type="SUPFAM" id="SSF55347">
    <property type="entry name" value="Glyceraldehyde-3-phosphate dehydrogenase-like, C-terminal domain"/>
    <property type="match status" value="1"/>
</dbReference>
<evidence type="ECO:0000256" key="5">
    <source>
        <dbReference type="ARBA" id="ARBA00023027"/>
    </source>
</evidence>
<gene>
    <name evidence="9" type="ORF">KIW84_035402</name>
</gene>
<keyword evidence="4" id="KW-0560">Oxidoreductase</keyword>
<keyword evidence="10" id="KW-1185">Reference proteome</keyword>
<dbReference type="GO" id="GO:0004365">
    <property type="term" value="F:glyceraldehyde-3-phosphate dehydrogenase (NAD+) (phosphorylating) activity"/>
    <property type="evidence" value="ECO:0007669"/>
    <property type="project" value="UniProtKB-EC"/>
</dbReference>
<dbReference type="Gene3D" id="3.40.50.300">
    <property type="entry name" value="P-loop containing nucleotide triphosphate hydrolases"/>
    <property type="match status" value="1"/>
</dbReference>
<evidence type="ECO:0000256" key="2">
    <source>
        <dbReference type="ARBA" id="ARBA00007406"/>
    </source>
</evidence>
<evidence type="ECO:0000256" key="4">
    <source>
        <dbReference type="ARBA" id="ARBA00023002"/>
    </source>
</evidence>
<dbReference type="Proteomes" id="UP001058974">
    <property type="component" value="Chromosome 3"/>
</dbReference>
<keyword evidence="6" id="KW-0324">Glycolysis</keyword>
<sequence length="200" mass="22092">MSLTAFNQMLEYYEGSRCRRKKILESFGEQVTASLCGKTCDSCRHPNLVARNWVDLTAACSLRHKGGSRVFITSSTDAIKTIDGPSSKDWRGERAASFNIIPSSIGTAKAIGKEESKGKLKGILGYTEDDVVSTDFVGDSRSSVFDAKAGIALNENFSKLVSWYDSGWGYSTHVIDLIDESDLGLHFVSLKIYQHSEFHF</sequence>
<evidence type="ECO:0000256" key="1">
    <source>
        <dbReference type="ARBA" id="ARBA00004869"/>
    </source>
</evidence>
<dbReference type="AlphaFoldDB" id="A0A9D4Y1S1"/>
<evidence type="ECO:0000313" key="10">
    <source>
        <dbReference type="Proteomes" id="UP001058974"/>
    </source>
</evidence>
<dbReference type="InterPro" id="IPR020829">
    <property type="entry name" value="GlycerAld_3-P_DH_cat"/>
</dbReference>
<evidence type="ECO:0000256" key="3">
    <source>
        <dbReference type="ARBA" id="ARBA00013119"/>
    </source>
</evidence>
<dbReference type="EMBL" id="JAMSHJ010000003">
    <property type="protein sequence ID" value="KAI5431222.1"/>
    <property type="molecule type" value="Genomic_DNA"/>
</dbReference>